<dbReference type="PANTHER" id="PTHR20946:SF0">
    <property type="entry name" value="SANT AND BTB DOMAIN REGULATOR OF CLASS SWITCH RECOMBINATION"/>
    <property type="match status" value="1"/>
</dbReference>
<proteinExistence type="predicted"/>
<dbReference type="Proteomes" id="UP001307889">
    <property type="component" value="Chromosome 2"/>
</dbReference>
<accession>A0ABN7AET9</accession>
<dbReference type="EMBL" id="AP028910">
    <property type="protein sequence ID" value="BES90793.1"/>
    <property type="molecule type" value="Genomic_DNA"/>
</dbReference>
<evidence type="ECO:0000256" key="1">
    <source>
        <dbReference type="SAM" id="MobiDB-lite"/>
    </source>
</evidence>
<dbReference type="Gene3D" id="3.30.710.10">
    <property type="entry name" value="Potassium Channel Kv1.1, Chain A"/>
    <property type="match status" value="1"/>
</dbReference>
<gene>
    <name evidence="3" type="ORF">NTJ_03601</name>
</gene>
<organism evidence="3 4">
    <name type="scientific">Nesidiocoris tenuis</name>
    <dbReference type="NCBI Taxonomy" id="355587"/>
    <lineage>
        <taxon>Eukaryota</taxon>
        <taxon>Metazoa</taxon>
        <taxon>Ecdysozoa</taxon>
        <taxon>Arthropoda</taxon>
        <taxon>Hexapoda</taxon>
        <taxon>Insecta</taxon>
        <taxon>Pterygota</taxon>
        <taxon>Neoptera</taxon>
        <taxon>Paraneoptera</taxon>
        <taxon>Hemiptera</taxon>
        <taxon>Heteroptera</taxon>
        <taxon>Panheteroptera</taxon>
        <taxon>Cimicomorpha</taxon>
        <taxon>Miridae</taxon>
        <taxon>Dicyphina</taxon>
        <taxon>Nesidiocoris</taxon>
    </lineage>
</organism>
<evidence type="ECO:0000313" key="4">
    <source>
        <dbReference type="Proteomes" id="UP001307889"/>
    </source>
</evidence>
<sequence>MSSGGAGPSSSGAGPSSSSVGPLERDPSKIISLAEFFDFLSCAYKLSADLSEKAKVKPARVSWDDLSSNRLIGKLLSGGAGSGSGSIASSASQSYGWRIPGARGRSRRTGGLSAPHEDPLVELNRAQSQRFTADEIADRLNATLDVVLDEGILDSVMPFIVPKLNFVETAVKVKNMEHSKRQEELHIQQTTKEYLGIMRNSKMDKMNDVEIEIQVCDEIRHKTKVFKCPRSLLLSQMAYFNDVTSGQRLEDMDISVHCDLTIFDWLMKWVKSTTTNENVPMLHNLNVIPVLVSATFLQMDPLIHECISYFKANMDDVIRTASPNLSCLNDAVIAKIADALTNLELDGMDDQKDKIQSRLFCKFIMLLSKKEPQYFRGHFSSISSLFKCNRCKKILHSHFACWIPCLQSNVKLDSSGIMQALHEMDEYWNINFFIKDLKNEVKSWRKVYWRVWSTCHYLKCQNCSSYYPVKSTNWCRHHEELPQFFPAEEGKHVSIVGKYMCCGQKTYRFEILPTFTGCEFRPHQPLIPPHQQAIIRILEKKADFIFVNPPRLSININLLEDLEHYSESISKVREEPTSYHEFVKNEYFSWYNLQVVPAFVPAHLLKEPPSADTVDEQEDDDFQDTEESGSSSSKHTNQHQYDPKKEYYSSTDDIDSSSMEDEDMTDEDPPAQPNFPPKCCRHYRNCMHKR</sequence>
<reference evidence="3 4" key="1">
    <citation type="submission" date="2023-09" db="EMBL/GenBank/DDBJ databases">
        <title>Nesidiocoris tenuis whole genome shotgun sequence.</title>
        <authorList>
            <person name="Shibata T."/>
            <person name="Shimoda M."/>
            <person name="Kobayashi T."/>
            <person name="Uehara T."/>
        </authorList>
    </citation>
    <scope>NUCLEOTIDE SEQUENCE [LARGE SCALE GENOMIC DNA]</scope>
    <source>
        <strain evidence="3 4">Japan</strain>
    </source>
</reference>
<dbReference type="InterPro" id="IPR045902">
    <property type="entry name" value="SANBR-like"/>
</dbReference>
<dbReference type="Pfam" id="PF11822">
    <property type="entry name" value="BTB_SANBR"/>
    <property type="match status" value="1"/>
</dbReference>
<feature type="domain" description="SANT and BTB" evidence="2">
    <location>
        <begin position="211"/>
        <end position="307"/>
    </location>
</feature>
<evidence type="ECO:0000313" key="3">
    <source>
        <dbReference type="EMBL" id="BES90793.1"/>
    </source>
</evidence>
<dbReference type="InterPro" id="IPR021777">
    <property type="entry name" value="SANBR_BTB"/>
</dbReference>
<feature type="compositionally biased region" description="Acidic residues" evidence="1">
    <location>
        <begin position="613"/>
        <end position="627"/>
    </location>
</feature>
<feature type="compositionally biased region" description="Polar residues" evidence="1">
    <location>
        <begin position="628"/>
        <end position="640"/>
    </location>
</feature>
<evidence type="ECO:0000259" key="2">
    <source>
        <dbReference type="Pfam" id="PF11822"/>
    </source>
</evidence>
<keyword evidence="4" id="KW-1185">Reference proteome</keyword>
<feature type="compositionally biased region" description="Low complexity" evidence="1">
    <location>
        <begin position="8"/>
        <end position="19"/>
    </location>
</feature>
<feature type="compositionally biased region" description="Acidic residues" evidence="1">
    <location>
        <begin position="652"/>
        <end position="669"/>
    </location>
</feature>
<protein>
    <recommendedName>
        <fullName evidence="2">SANT and BTB domain-containing protein</fullName>
    </recommendedName>
</protein>
<feature type="region of interest" description="Disordered" evidence="1">
    <location>
        <begin position="1"/>
        <end position="24"/>
    </location>
</feature>
<dbReference type="SUPFAM" id="SSF54695">
    <property type="entry name" value="POZ domain"/>
    <property type="match status" value="1"/>
</dbReference>
<feature type="region of interest" description="Disordered" evidence="1">
    <location>
        <begin position="610"/>
        <end position="680"/>
    </location>
</feature>
<name>A0ABN7AET9_9HEMI</name>
<dbReference type="InterPro" id="IPR011333">
    <property type="entry name" value="SKP1/BTB/POZ_sf"/>
</dbReference>
<dbReference type="PANTHER" id="PTHR20946">
    <property type="entry name" value="SANT AND BTB DOMAIN REGULATOR OF CLASS SWITCH RECOMBINATION"/>
    <property type="match status" value="1"/>
</dbReference>